<organism evidence="5 6">
    <name type="scientific">Candidatus Gottesmanbacteria bacterium RIFCSPLOWO2_01_FULL_46_9</name>
    <dbReference type="NCBI Taxonomy" id="1798394"/>
    <lineage>
        <taxon>Bacteria</taxon>
        <taxon>Candidatus Gottesmaniibacteriota</taxon>
    </lineage>
</organism>
<evidence type="ECO:0000256" key="2">
    <source>
        <dbReference type="ARBA" id="ARBA00022679"/>
    </source>
</evidence>
<gene>
    <name evidence="5" type="ORF">A3A63_03100</name>
</gene>
<dbReference type="InterPro" id="IPR029056">
    <property type="entry name" value="Ribokinase-like"/>
</dbReference>
<dbReference type="GO" id="GO:0016301">
    <property type="term" value="F:kinase activity"/>
    <property type="evidence" value="ECO:0007669"/>
    <property type="project" value="UniProtKB-KW"/>
</dbReference>
<comment type="caution">
    <text evidence="5">The sequence shown here is derived from an EMBL/GenBank/DDBJ whole genome shotgun (WGS) entry which is preliminary data.</text>
</comment>
<reference evidence="5 6" key="1">
    <citation type="journal article" date="2016" name="Nat. Commun.">
        <title>Thousands of microbial genomes shed light on interconnected biogeochemical processes in an aquifer system.</title>
        <authorList>
            <person name="Anantharaman K."/>
            <person name="Brown C.T."/>
            <person name="Hug L.A."/>
            <person name="Sharon I."/>
            <person name="Castelle C.J."/>
            <person name="Probst A.J."/>
            <person name="Thomas B.C."/>
            <person name="Singh A."/>
            <person name="Wilkins M.J."/>
            <person name="Karaoz U."/>
            <person name="Brodie E.L."/>
            <person name="Williams K.H."/>
            <person name="Hubbard S.S."/>
            <person name="Banfield J.F."/>
        </authorList>
    </citation>
    <scope>NUCLEOTIDE SEQUENCE [LARGE SCALE GENOMIC DNA]</scope>
</reference>
<evidence type="ECO:0000256" key="1">
    <source>
        <dbReference type="ARBA" id="ARBA00010688"/>
    </source>
</evidence>
<proteinExistence type="inferred from homology"/>
<dbReference type="EMBL" id="MFJX01000061">
    <property type="protein sequence ID" value="OGG29568.1"/>
    <property type="molecule type" value="Genomic_DNA"/>
</dbReference>
<evidence type="ECO:0000259" key="4">
    <source>
        <dbReference type="Pfam" id="PF00294"/>
    </source>
</evidence>
<dbReference type="Proteomes" id="UP000176450">
    <property type="component" value="Unassembled WGS sequence"/>
</dbReference>
<sequence>MNIEIVGHVCIDNNVTEHASYTAAGSPAMFMQEILGQFPDCDVTIVAPYGADFLPFTKDTTLYPHEPLAIATMVYENTIREGKRTQKCFHYETARPVDLDEQLIELIKAADVICLAPLAPNYSAAYIQKLLQYKKKEARVVLSPQGWYRQFDEANNVKVRDFVEAEAILPIVDVVIVSDQDHGDMAGIAAEWNSRYGCVVVMTEAEKGARVFDGGTQTEVSTSPVPPDQIISSVGAGDIFTAAFIYSFAQSHDSIRAAAFANQIARQCLFCTPDTITIVLPE</sequence>
<dbReference type="AlphaFoldDB" id="A0A1F6AY68"/>
<dbReference type="SUPFAM" id="SSF53613">
    <property type="entry name" value="Ribokinase-like"/>
    <property type="match status" value="1"/>
</dbReference>
<evidence type="ECO:0000313" key="6">
    <source>
        <dbReference type="Proteomes" id="UP000176450"/>
    </source>
</evidence>
<evidence type="ECO:0000256" key="3">
    <source>
        <dbReference type="ARBA" id="ARBA00022777"/>
    </source>
</evidence>
<protein>
    <recommendedName>
        <fullName evidence="4">Carbohydrate kinase PfkB domain-containing protein</fullName>
    </recommendedName>
</protein>
<dbReference type="Pfam" id="PF00294">
    <property type="entry name" value="PfkB"/>
    <property type="match status" value="1"/>
</dbReference>
<comment type="similarity">
    <text evidence="1">Belongs to the carbohydrate kinase PfkB family.</text>
</comment>
<keyword evidence="3" id="KW-0418">Kinase</keyword>
<dbReference type="PANTHER" id="PTHR43085">
    <property type="entry name" value="HEXOKINASE FAMILY MEMBER"/>
    <property type="match status" value="1"/>
</dbReference>
<feature type="domain" description="Carbohydrate kinase PfkB" evidence="4">
    <location>
        <begin position="102"/>
        <end position="270"/>
    </location>
</feature>
<dbReference type="InterPro" id="IPR011611">
    <property type="entry name" value="PfkB_dom"/>
</dbReference>
<dbReference type="PROSITE" id="PS00584">
    <property type="entry name" value="PFKB_KINASES_2"/>
    <property type="match status" value="1"/>
</dbReference>
<dbReference type="Gene3D" id="3.40.1190.20">
    <property type="match status" value="1"/>
</dbReference>
<name>A0A1F6AY68_9BACT</name>
<dbReference type="InterPro" id="IPR050306">
    <property type="entry name" value="PfkB_Carbo_kinase"/>
</dbReference>
<dbReference type="PANTHER" id="PTHR43085:SF57">
    <property type="entry name" value="CARBOHYDRATE KINASE PFKB DOMAIN-CONTAINING PROTEIN"/>
    <property type="match status" value="1"/>
</dbReference>
<evidence type="ECO:0000313" key="5">
    <source>
        <dbReference type="EMBL" id="OGG29568.1"/>
    </source>
</evidence>
<keyword evidence="2" id="KW-0808">Transferase</keyword>
<dbReference type="InterPro" id="IPR002173">
    <property type="entry name" value="Carboh/pur_kinase_PfkB_CS"/>
</dbReference>
<accession>A0A1F6AY68</accession>